<comment type="caution">
    <text evidence="4">The sequence shown here is derived from an EMBL/GenBank/DDBJ whole genome shotgun (WGS) entry which is preliminary data.</text>
</comment>
<evidence type="ECO:0000256" key="3">
    <source>
        <dbReference type="PROSITE-ProRule" id="PRU00339"/>
    </source>
</evidence>
<dbReference type="RefSeq" id="WP_106458495.1">
    <property type="nucleotide sequence ID" value="NZ_PXOH01000026.1"/>
</dbReference>
<organism evidence="4 5">
    <name type="scientific">Aphanothece hegewaldii CCALA 016</name>
    <dbReference type="NCBI Taxonomy" id="2107694"/>
    <lineage>
        <taxon>Bacteria</taxon>
        <taxon>Bacillati</taxon>
        <taxon>Cyanobacteriota</taxon>
        <taxon>Cyanophyceae</taxon>
        <taxon>Oscillatoriophycideae</taxon>
        <taxon>Chroococcales</taxon>
        <taxon>Aphanothecaceae</taxon>
        <taxon>Aphanothece</taxon>
    </lineage>
</organism>
<dbReference type="Pfam" id="PF13181">
    <property type="entry name" value="TPR_8"/>
    <property type="match status" value="1"/>
</dbReference>
<dbReference type="Pfam" id="PF13414">
    <property type="entry name" value="TPR_11"/>
    <property type="match status" value="1"/>
</dbReference>
<accession>A0A2T1LTT6</accession>
<evidence type="ECO:0000256" key="2">
    <source>
        <dbReference type="ARBA" id="ARBA00022803"/>
    </source>
</evidence>
<reference evidence="4 5" key="2">
    <citation type="submission" date="2018-03" db="EMBL/GenBank/DDBJ databases">
        <authorList>
            <person name="Keele B.F."/>
        </authorList>
    </citation>
    <scope>NUCLEOTIDE SEQUENCE [LARGE SCALE GENOMIC DNA]</scope>
    <source>
        <strain evidence="4 5">CCALA 016</strain>
    </source>
</reference>
<dbReference type="EMBL" id="PXOH01000026">
    <property type="protein sequence ID" value="PSF34513.1"/>
    <property type="molecule type" value="Genomic_DNA"/>
</dbReference>
<dbReference type="PROSITE" id="PS50005">
    <property type="entry name" value="TPR"/>
    <property type="match status" value="3"/>
</dbReference>
<reference evidence="4 5" key="1">
    <citation type="submission" date="2018-03" db="EMBL/GenBank/DDBJ databases">
        <title>The ancient ancestry and fast evolution of plastids.</title>
        <authorList>
            <person name="Moore K.R."/>
            <person name="Magnabosco C."/>
            <person name="Momper L."/>
            <person name="Gold D.A."/>
            <person name="Bosak T."/>
            <person name="Fournier G.P."/>
        </authorList>
    </citation>
    <scope>NUCLEOTIDE SEQUENCE [LARGE SCALE GENOMIC DNA]</scope>
    <source>
        <strain evidence="4 5">CCALA 016</strain>
    </source>
</reference>
<keyword evidence="2 3" id="KW-0802">TPR repeat</keyword>
<dbReference type="InterPro" id="IPR050498">
    <property type="entry name" value="Ycf3"/>
</dbReference>
<dbReference type="Gene3D" id="1.25.40.10">
    <property type="entry name" value="Tetratricopeptide repeat domain"/>
    <property type="match status" value="3"/>
</dbReference>
<evidence type="ECO:0000256" key="1">
    <source>
        <dbReference type="ARBA" id="ARBA00022737"/>
    </source>
</evidence>
<dbReference type="InterPro" id="IPR019734">
    <property type="entry name" value="TPR_rpt"/>
</dbReference>
<keyword evidence="1" id="KW-0677">Repeat</keyword>
<dbReference type="PANTHER" id="PTHR44858">
    <property type="entry name" value="TETRATRICOPEPTIDE REPEAT PROTEIN 6"/>
    <property type="match status" value="1"/>
</dbReference>
<dbReference type="SMART" id="SM00028">
    <property type="entry name" value="TPR"/>
    <property type="match status" value="3"/>
</dbReference>
<dbReference type="Proteomes" id="UP000239001">
    <property type="component" value="Unassembled WGS sequence"/>
</dbReference>
<feature type="repeat" description="TPR" evidence="3">
    <location>
        <begin position="319"/>
        <end position="352"/>
    </location>
</feature>
<feature type="repeat" description="TPR" evidence="3">
    <location>
        <begin position="428"/>
        <end position="461"/>
    </location>
</feature>
<dbReference type="OrthoDB" id="574306at2"/>
<feature type="repeat" description="TPR" evidence="3">
    <location>
        <begin position="462"/>
        <end position="495"/>
    </location>
</feature>
<name>A0A2T1LTT6_9CHRO</name>
<keyword evidence="5" id="KW-1185">Reference proteome</keyword>
<protein>
    <submittedName>
        <fullName evidence="4">Uncharacterized protein</fullName>
    </submittedName>
</protein>
<dbReference type="SUPFAM" id="SSF48452">
    <property type="entry name" value="TPR-like"/>
    <property type="match status" value="1"/>
</dbReference>
<sequence length="516" mass="60331">MYHQILEGLREFMGFESVESPVFAEYLQSLQESVIKLRQAYKTNSVQIDYTASNIQAAYMLAYFPQYVDMAYEIFKSLETFQDSNTTENLKDVIERKLFENEQGLTACFFAAGPAPESVALCKYITEYFINEQSNLSNKIQLNTFDINWHSWSLSRHLTRSYVLSECNSLITGLIPHQINLLSKEAFSQYEEQIIKADILFFQNCLNEVVKEKEKFLNNFEYLLNQINEDTILIIGDFCNYPSVIELFKEIEDIVAQNCTVIILRSSNLENIHIRHNICLPEIIKNNLLTGANNLIPRKNVSFNYLVIYKPCSEERIQANYYYNLGNQKIEEQKHKEAIENFTKALIINPNFANAYSKRGIAKLKLKEELEISAEFLEYQRIDAYYTDRVLYAEINQEASEVDKKILELAQEALEDFTEAITINHNNVENYYKRGIINYDLGHYQEAFQDLTEVIKFKPNDANNYYKRGIINYDLGHYQEAFQDLTEAININPDLSIAYYYKDLALYELERSRKTL</sequence>
<dbReference type="InterPro" id="IPR013105">
    <property type="entry name" value="TPR_2"/>
</dbReference>
<evidence type="ECO:0000313" key="5">
    <source>
        <dbReference type="Proteomes" id="UP000239001"/>
    </source>
</evidence>
<dbReference type="PROSITE" id="PS50293">
    <property type="entry name" value="TPR_REGION"/>
    <property type="match status" value="2"/>
</dbReference>
<dbReference type="Pfam" id="PF07719">
    <property type="entry name" value="TPR_2"/>
    <property type="match status" value="1"/>
</dbReference>
<dbReference type="PANTHER" id="PTHR44858:SF1">
    <property type="entry name" value="UDP-N-ACETYLGLUCOSAMINE--PEPTIDE N-ACETYLGLUCOSAMINYLTRANSFERASE SPINDLY-RELATED"/>
    <property type="match status" value="1"/>
</dbReference>
<proteinExistence type="predicted"/>
<dbReference type="InterPro" id="IPR011990">
    <property type="entry name" value="TPR-like_helical_dom_sf"/>
</dbReference>
<evidence type="ECO:0000313" key="4">
    <source>
        <dbReference type="EMBL" id="PSF34513.1"/>
    </source>
</evidence>
<dbReference type="AlphaFoldDB" id="A0A2T1LTT6"/>
<gene>
    <name evidence="4" type="ORF">C7H19_18985</name>
</gene>